<dbReference type="PANTHER" id="PTHR43767">
    <property type="entry name" value="LONG-CHAIN-FATTY-ACID--COA LIGASE"/>
    <property type="match status" value="1"/>
</dbReference>
<comment type="caution">
    <text evidence="5">The sequence shown here is derived from an EMBL/GenBank/DDBJ whole genome shotgun (WGS) entry which is preliminary data.</text>
</comment>
<evidence type="ECO:0000259" key="3">
    <source>
        <dbReference type="Pfam" id="PF00501"/>
    </source>
</evidence>
<dbReference type="Pfam" id="PF00501">
    <property type="entry name" value="AMP-binding"/>
    <property type="match status" value="1"/>
</dbReference>
<evidence type="ECO:0008006" key="7">
    <source>
        <dbReference type="Google" id="ProtNLM"/>
    </source>
</evidence>
<feature type="domain" description="AMP-binding enzyme C-terminal" evidence="4">
    <location>
        <begin position="92"/>
        <end position="167"/>
    </location>
</feature>
<evidence type="ECO:0000313" key="5">
    <source>
        <dbReference type="EMBL" id="RJP75095.1"/>
    </source>
</evidence>
<dbReference type="SUPFAM" id="SSF56801">
    <property type="entry name" value="Acetyl-CoA synthetase-like"/>
    <property type="match status" value="1"/>
</dbReference>
<dbReference type="PANTHER" id="PTHR43767:SF1">
    <property type="entry name" value="NONRIBOSOMAL PEPTIDE SYNTHASE PES1 (EUROFUNG)-RELATED"/>
    <property type="match status" value="1"/>
</dbReference>
<dbReference type="AlphaFoldDB" id="A0A419F8Z5"/>
<dbReference type="InterPro" id="IPR025110">
    <property type="entry name" value="AMP-bd_C"/>
</dbReference>
<evidence type="ECO:0000313" key="6">
    <source>
        <dbReference type="Proteomes" id="UP000285961"/>
    </source>
</evidence>
<evidence type="ECO:0000256" key="2">
    <source>
        <dbReference type="ARBA" id="ARBA00022598"/>
    </source>
</evidence>
<gene>
    <name evidence="5" type="ORF">C4532_01100</name>
</gene>
<dbReference type="InterPro" id="IPR000873">
    <property type="entry name" value="AMP-dep_synth/lig_dom"/>
</dbReference>
<dbReference type="EMBL" id="QZKI01000007">
    <property type="protein sequence ID" value="RJP75095.1"/>
    <property type="molecule type" value="Genomic_DNA"/>
</dbReference>
<dbReference type="InterPro" id="IPR042099">
    <property type="entry name" value="ANL_N_sf"/>
</dbReference>
<keyword evidence="2" id="KW-0436">Ligase</keyword>
<comment type="similarity">
    <text evidence="1">Belongs to the ATP-dependent AMP-binding enzyme family.</text>
</comment>
<dbReference type="InterPro" id="IPR050237">
    <property type="entry name" value="ATP-dep_AMP-bd_enzyme"/>
</dbReference>
<dbReference type="Gene3D" id="3.40.50.12780">
    <property type="entry name" value="N-terminal domain of ligase-like"/>
    <property type="match status" value="1"/>
</dbReference>
<name>A0A419F8Z5_9BACT</name>
<reference evidence="5 6" key="1">
    <citation type="journal article" date="2017" name="ISME J.">
        <title>Energy and carbon metabolisms in a deep terrestrial subsurface fluid microbial community.</title>
        <authorList>
            <person name="Momper L."/>
            <person name="Jungbluth S.P."/>
            <person name="Lee M.D."/>
            <person name="Amend J.P."/>
        </authorList>
    </citation>
    <scope>NUCLEOTIDE SEQUENCE [LARGE SCALE GENOMIC DNA]</scope>
    <source>
        <strain evidence="5">SURF_17</strain>
    </source>
</reference>
<dbReference type="Gene3D" id="3.30.300.30">
    <property type="match status" value="1"/>
</dbReference>
<evidence type="ECO:0000259" key="4">
    <source>
        <dbReference type="Pfam" id="PF13193"/>
    </source>
</evidence>
<accession>A0A419F8Z5</accession>
<evidence type="ECO:0000256" key="1">
    <source>
        <dbReference type="ARBA" id="ARBA00006432"/>
    </source>
</evidence>
<dbReference type="GO" id="GO:0016878">
    <property type="term" value="F:acid-thiol ligase activity"/>
    <property type="evidence" value="ECO:0007669"/>
    <property type="project" value="UniProtKB-ARBA"/>
</dbReference>
<dbReference type="InterPro" id="IPR045851">
    <property type="entry name" value="AMP-bd_C_sf"/>
</dbReference>
<dbReference type="Proteomes" id="UP000285961">
    <property type="component" value="Unassembled WGS sequence"/>
</dbReference>
<dbReference type="Pfam" id="PF13193">
    <property type="entry name" value="AMP-binding_C"/>
    <property type="match status" value="1"/>
</dbReference>
<feature type="domain" description="AMP-dependent synthetase/ligase" evidence="3">
    <location>
        <begin position="1"/>
        <end position="36"/>
    </location>
</feature>
<sequence length="186" mass="20667">MPDEEVFIVDEGGNRVGPGGVGELVVRGSNLMMGYWEMPEENEKILKPGKYPGERVLYTGDLFSMDEEGYLYFVARKDDIIKSRGEKVAPKEIEHVIYEMHPVQEAAVVGVPDELLGEAVKAFIVLKEGTVLSEREVTAHCARRLESFMVPKHVEFVPDLPKTPSGKIRKRDLREIVTGGAEGGLP</sequence>
<dbReference type="FunFam" id="3.30.300.30:FF:000008">
    <property type="entry name" value="2,3-dihydroxybenzoate-AMP ligase"/>
    <property type="match status" value="1"/>
</dbReference>
<protein>
    <recommendedName>
        <fullName evidence="7">AMP-dependent synthetase</fullName>
    </recommendedName>
</protein>
<organism evidence="5 6">
    <name type="scientific">Candidatus Abyssobacteria bacterium SURF_17</name>
    <dbReference type="NCBI Taxonomy" id="2093361"/>
    <lineage>
        <taxon>Bacteria</taxon>
        <taxon>Pseudomonadati</taxon>
        <taxon>Candidatus Hydrogenedentota</taxon>
        <taxon>Candidatus Abyssobacteria</taxon>
    </lineage>
</organism>
<proteinExistence type="inferred from homology"/>